<dbReference type="InterPro" id="IPR043129">
    <property type="entry name" value="ATPase_NBD"/>
</dbReference>
<dbReference type="eggNOG" id="arCOG01511">
    <property type="taxonomic scope" value="Archaea"/>
</dbReference>
<evidence type="ECO:0000259" key="1">
    <source>
        <dbReference type="Pfam" id="PF01968"/>
    </source>
</evidence>
<proteinExistence type="predicted"/>
<dbReference type="GO" id="GO:0006749">
    <property type="term" value="P:glutathione metabolic process"/>
    <property type="evidence" value="ECO:0007669"/>
    <property type="project" value="TreeGrafter"/>
</dbReference>
<dbReference type="Pfam" id="PF01968">
    <property type="entry name" value="Hydantoinase_A"/>
    <property type="match status" value="1"/>
</dbReference>
<sequence length="497" mass="55061">MFIGIDVGGTNTDIAIIKDNEIKTIKIPNEEGFEGAFRRIPAEDIEKSRIAVSTSLPLNLLLSRSEQYPTLSIVVPGPGLNYEKFGKVVRGFVNHRGDVVEDIDEREIEEILKSSEYDNIAISSKFSVRNASIENKIFEIARKYCDERSIALSHYGGGMIFPYRINTAIINAKIIKTVYELTDTIKSLVGDFFYYKGDGGIIPYQIALRNPSELYNSSPAAVAVGAYFLTKERKALVIDIGGTTTDFVLIEDGLPKIVENIEFFGRKTLIRCVDSFSIPFGGDSAVENGKLKPGRIGKPIAFGGENFTLTDALNLEDSEIGDYRKSIEYAESHGIDSRAIDSFVEMIAKSIESMEAERIILTGYLSRYLAKRISRASKVSVIVPDHSESVNAVGVAVSRISLTMYVRYDTESGKAIYNGVVESCPFKLGSLPSDEEMMAYAEQKLIDVIKEQGYDVDEKVNVIYFNSYSVVRGGIKRGKIADIVVQIQPGISKELLW</sequence>
<evidence type="ECO:0000259" key="2">
    <source>
        <dbReference type="Pfam" id="PF05378"/>
    </source>
</evidence>
<keyword evidence="4" id="KW-1185">Reference proteome</keyword>
<dbReference type="KEGG" id="ast:Asulf_00530"/>
<dbReference type="PANTHER" id="PTHR11365">
    <property type="entry name" value="5-OXOPROLINASE RELATED"/>
    <property type="match status" value="1"/>
</dbReference>
<feature type="domain" description="Hydantoinase A/oxoprolinase" evidence="1">
    <location>
        <begin position="164"/>
        <end position="314"/>
    </location>
</feature>
<dbReference type="HOGENOM" id="CLU_014140_2_0_2"/>
<feature type="domain" description="Hydantoinase/oxoprolinase N-terminal" evidence="2">
    <location>
        <begin position="89"/>
        <end position="145"/>
    </location>
</feature>
<reference evidence="3 4" key="1">
    <citation type="journal article" date="2013" name="Genome Announc.">
        <title>Complete Genome Sequence of the Thermophilic and Facultatively Chemolithoautotrophic Sulfate Reducer Archaeoglobus sulfaticallidus Strain PM70-1T.</title>
        <authorList>
            <person name="Stokke R."/>
            <person name="Hocking W.P."/>
            <person name="Steinsbu B.O."/>
            <person name="Steen I.H."/>
        </authorList>
    </citation>
    <scope>NUCLEOTIDE SEQUENCE [LARGE SCALE GENOMIC DNA]</scope>
    <source>
        <strain evidence="3">PM70-1</strain>
    </source>
</reference>
<feature type="domain" description="Hydantoinase/oxoprolinase N-terminal" evidence="2">
    <location>
        <begin position="3"/>
        <end position="65"/>
    </location>
</feature>
<dbReference type="Proteomes" id="UP000013307">
    <property type="component" value="Chromosome"/>
</dbReference>
<dbReference type="Pfam" id="PF05378">
    <property type="entry name" value="Hydant_A_N"/>
    <property type="match status" value="2"/>
</dbReference>
<evidence type="ECO:0000313" key="4">
    <source>
        <dbReference type="Proteomes" id="UP000013307"/>
    </source>
</evidence>
<dbReference type="InterPro" id="IPR008040">
    <property type="entry name" value="Hydant_A_N"/>
</dbReference>
<dbReference type="AlphaFoldDB" id="N0BJB9"/>
<evidence type="ECO:0000313" key="3">
    <source>
        <dbReference type="EMBL" id="AGK60551.1"/>
    </source>
</evidence>
<organism evidence="3 4">
    <name type="scientific">Archaeoglobus sulfaticallidus PM70-1</name>
    <dbReference type="NCBI Taxonomy" id="387631"/>
    <lineage>
        <taxon>Archaea</taxon>
        <taxon>Methanobacteriati</taxon>
        <taxon>Methanobacteriota</taxon>
        <taxon>Archaeoglobi</taxon>
        <taxon>Archaeoglobales</taxon>
        <taxon>Archaeoglobaceae</taxon>
        <taxon>Archaeoglobus</taxon>
    </lineage>
</organism>
<dbReference type="GeneID" id="15392173"/>
<evidence type="ECO:0008006" key="5">
    <source>
        <dbReference type="Google" id="ProtNLM"/>
    </source>
</evidence>
<dbReference type="PANTHER" id="PTHR11365:SF2">
    <property type="entry name" value="5-OXOPROLINASE"/>
    <property type="match status" value="1"/>
</dbReference>
<dbReference type="InterPro" id="IPR045079">
    <property type="entry name" value="Oxoprolinase-like"/>
</dbReference>
<dbReference type="GO" id="GO:0005829">
    <property type="term" value="C:cytosol"/>
    <property type="evidence" value="ECO:0007669"/>
    <property type="project" value="TreeGrafter"/>
</dbReference>
<dbReference type="GO" id="GO:0017168">
    <property type="term" value="F:5-oxoprolinase (ATP-hydrolyzing) activity"/>
    <property type="evidence" value="ECO:0007669"/>
    <property type="project" value="TreeGrafter"/>
</dbReference>
<dbReference type="STRING" id="387631.Asulf_00530"/>
<dbReference type="RefSeq" id="WP_015590150.1">
    <property type="nucleotide sequence ID" value="NC_021169.1"/>
</dbReference>
<protein>
    <recommendedName>
        <fullName evidence="5">N-methylhydantoinase A/acetone carboxylase, beta subunit</fullName>
    </recommendedName>
</protein>
<gene>
    <name evidence="3" type="ORF">Asulf_00530</name>
</gene>
<dbReference type="InterPro" id="IPR002821">
    <property type="entry name" value="Hydantoinase_A"/>
</dbReference>
<dbReference type="OrthoDB" id="8261at2157"/>
<name>N0BJB9_9EURY</name>
<accession>N0BJB9</accession>
<dbReference type="SUPFAM" id="SSF53067">
    <property type="entry name" value="Actin-like ATPase domain"/>
    <property type="match status" value="1"/>
</dbReference>
<dbReference type="EMBL" id="CP005290">
    <property type="protein sequence ID" value="AGK60551.1"/>
    <property type="molecule type" value="Genomic_DNA"/>
</dbReference>